<evidence type="ECO:0000313" key="2">
    <source>
        <dbReference type="Proteomes" id="UP001652542"/>
    </source>
</evidence>
<dbReference type="InterPro" id="IPR012441">
    <property type="entry name" value="DUF1643"/>
</dbReference>
<dbReference type="EMBL" id="JAOWKY010000001">
    <property type="protein sequence ID" value="MCV2867226.1"/>
    <property type="molecule type" value="Genomic_DNA"/>
</dbReference>
<organism evidence="1 2">
    <name type="scientific">Albidovulum marisflavi</name>
    <dbReference type="NCBI Taxonomy" id="2984159"/>
    <lineage>
        <taxon>Bacteria</taxon>
        <taxon>Pseudomonadati</taxon>
        <taxon>Pseudomonadota</taxon>
        <taxon>Alphaproteobacteria</taxon>
        <taxon>Rhodobacterales</taxon>
        <taxon>Paracoccaceae</taxon>
        <taxon>Albidovulum</taxon>
    </lineage>
</organism>
<name>A0ABT2Z8Y7_9RHOB</name>
<dbReference type="Proteomes" id="UP001652542">
    <property type="component" value="Unassembled WGS sequence"/>
</dbReference>
<gene>
    <name evidence="1" type="ORF">OEW28_01115</name>
</gene>
<sequence>MILRRHQAGDVRSKAHYSDCGNYRYLLSRRWADGGKLVYVLLNPSTATEERNDPTVERCERRARILGYGGFAVANLFAWRATRPEDLKRASDPVGPGNDAAVLQAAASAGRVLCGWGVHGSFMDRGAEVADLLRAAGYELWHLGLTKAGAPRHPLYVPYACAPRSWL</sequence>
<keyword evidence="2" id="KW-1185">Reference proteome</keyword>
<dbReference type="RefSeq" id="WP_263732892.1">
    <property type="nucleotide sequence ID" value="NZ_JAOWKY010000001.1"/>
</dbReference>
<proteinExistence type="predicted"/>
<accession>A0ABT2Z8Y7</accession>
<evidence type="ECO:0000313" key="1">
    <source>
        <dbReference type="EMBL" id="MCV2867226.1"/>
    </source>
</evidence>
<protein>
    <submittedName>
        <fullName evidence="1">DUF1643 domain-containing protein</fullName>
    </submittedName>
</protein>
<dbReference type="Pfam" id="PF07799">
    <property type="entry name" value="DUF1643"/>
    <property type="match status" value="1"/>
</dbReference>
<reference evidence="1 2" key="1">
    <citation type="submission" date="2022-10" db="EMBL/GenBank/DDBJ databases">
        <title>Defluviimonas sp. nov., isolated from ocean surface water.</title>
        <authorList>
            <person name="He W."/>
            <person name="Wang L."/>
            <person name="Zhang D.-F."/>
        </authorList>
    </citation>
    <scope>NUCLEOTIDE SEQUENCE [LARGE SCALE GENOMIC DNA]</scope>
    <source>
        <strain evidence="1 2">WL0002</strain>
    </source>
</reference>
<comment type="caution">
    <text evidence="1">The sequence shown here is derived from an EMBL/GenBank/DDBJ whole genome shotgun (WGS) entry which is preliminary data.</text>
</comment>